<dbReference type="PRINTS" id="PR00081">
    <property type="entry name" value="GDHRDH"/>
</dbReference>
<keyword evidence="5" id="KW-1185">Reference proteome</keyword>
<dbReference type="PROSITE" id="PS00061">
    <property type="entry name" value="ADH_SHORT"/>
    <property type="match status" value="1"/>
</dbReference>
<name>H0E8E4_9ACTN</name>
<evidence type="ECO:0008006" key="6">
    <source>
        <dbReference type="Google" id="ProtNLM"/>
    </source>
</evidence>
<sequence length="272" mass="28269">MSLPAPADGTMVLVTGAASGIGEQLARQLAARGHGLLLVDRQAAAVEALAAELDGAARVEAEVCDLTVAAQRDRLIARVQRDERRLIGLCNNAGIMLVGGALDIPLDADRAQVAVNTVAVHHLALALAPLMVRRGEGAILNTASLAANQPLPGLATYAASKAFVHTLSEALHAELRGSGVSCTSLCPGATDTHLIDTENGQRAARWVPGALWAQPEFVAACGIEGMDRGRRTVVPGLANRALLAPLGRFVPRHAGLPVIRGTVRRMLAAQGR</sequence>
<reference evidence="4 5" key="1">
    <citation type="journal article" date="2013" name="Biodegradation">
        <title>Quantitative proteomic analysis of ibuprofen-degrading Patulibacter sp. strain I11.</title>
        <authorList>
            <person name="Almeida B."/>
            <person name="Kjeldal H."/>
            <person name="Lolas I."/>
            <person name="Knudsen A.D."/>
            <person name="Carvalho G."/>
            <person name="Nielsen K.L."/>
            <person name="Barreto Crespo M.T."/>
            <person name="Stensballe A."/>
            <person name="Nielsen J.L."/>
        </authorList>
    </citation>
    <scope>NUCLEOTIDE SEQUENCE [LARGE SCALE GENOMIC DNA]</scope>
    <source>
        <strain evidence="4 5">I11</strain>
    </source>
</reference>
<dbReference type="AlphaFoldDB" id="H0E8E4"/>
<dbReference type="CDD" id="cd05233">
    <property type="entry name" value="SDR_c"/>
    <property type="match status" value="1"/>
</dbReference>
<dbReference type="InterPro" id="IPR036291">
    <property type="entry name" value="NAD(P)-bd_dom_sf"/>
</dbReference>
<gene>
    <name evidence="4" type="ORF">PAI11_31050</name>
</gene>
<dbReference type="PRINTS" id="PR00080">
    <property type="entry name" value="SDRFAMILY"/>
</dbReference>
<dbReference type="RefSeq" id="WP_007576851.1">
    <property type="nucleotide sequence ID" value="NZ_AGUD01000243.1"/>
</dbReference>
<dbReference type="EMBL" id="AGUD01000243">
    <property type="protein sequence ID" value="EHN10034.1"/>
    <property type="molecule type" value="Genomic_DNA"/>
</dbReference>
<dbReference type="InterPro" id="IPR020904">
    <property type="entry name" value="Sc_DH/Rdtase_CS"/>
</dbReference>
<accession>H0E8E4</accession>
<dbReference type="Pfam" id="PF00106">
    <property type="entry name" value="adh_short"/>
    <property type="match status" value="1"/>
</dbReference>
<protein>
    <recommendedName>
        <fullName evidence="6">Short-chain dehydrogenase/reductase SDR</fullName>
    </recommendedName>
</protein>
<dbReference type="GO" id="GO:0016491">
    <property type="term" value="F:oxidoreductase activity"/>
    <property type="evidence" value="ECO:0007669"/>
    <property type="project" value="UniProtKB-KW"/>
</dbReference>
<evidence type="ECO:0000256" key="3">
    <source>
        <dbReference type="RuleBase" id="RU000363"/>
    </source>
</evidence>
<dbReference type="PANTHER" id="PTHR44196:SF2">
    <property type="entry name" value="SHORT-CHAIN DEHYDROGENASE-RELATED"/>
    <property type="match status" value="1"/>
</dbReference>
<dbReference type="PIRSF" id="PIRSF000126">
    <property type="entry name" value="11-beta-HSD1"/>
    <property type="match status" value="1"/>
</dbReference>
<dbReference type="GO" id="GO:0016020">
    <property type="term" value="C:membrane"/>
    <property type="evidence" value="ECO:0007669"/>
    <property type="project" value="TreeGrafter"/>
</dbReference>
<proteinExistence type="inferred from homology"/>
<dbReference type="Gene3D" id="3.40.50.720">
    <property type="entry name" value="NAD(P)-binding Rossmann-like Domain"/>
    <property type="match status" value="1"/>
</dbReference>
<comment type="caution">
    <text evidence="4">The sequence shown here is derived from an EMBL/GenBank/DDBJ whole genome shotgun (WGS) entry which is preliminary data.</text>
</comment>
<keyword evidence="2" id="KW-0560">Oxidoreductase</keyword>
<dbReference type="InterPro" id="IPR002347">
    <property type="entry name" value="SDR_fam"/>
</dbReference>
<dbReference type="Proteomes" id="UP000005143">
    <property type="component" value="Unassembled WGS sequence"/>
</dbReference>
<dbReference type="SUPFAM" id="SSF51735">
    <property type="entry name" value="NAD(P)-binding Rossmann-fold domains"/>
    <property type="match status" value="1"/>
</dbReference>
<comment type="similarity">
    <text evidence="1 3">Belongs to the short-chain dehydrogenases/reductases (SDR) family.</text>
</comment>
<evidence type="ECO:0000256" key="1">
    <source>
        <dbReference type="ARBA" id="ARBA00006484"/>
    </source>
</evidence>
<evidence type="ECO:0000256" key="2">
    <source>
        <dbReference type="ARBA" id="ARBA00023002"/>
    </source>
</evidence>
<organism evidence="4 5">
    <name type="scientific">Patulibacter medicamentivorans</name>
    <dbReference type="NCBI Taxonomy" id="1097667"/>
    <lineage>
        <taxon>Bacteria</taxon>
        <taxon>Bacillati</taxon>
        <taxon>Actinomycetota</taxon>
        <taxon>Thermoleophilia</taxon>
        <taxon>Solirubrobacterales</taxon>
        <taxon>Patulibacteraceae</taxon>
        <taxon>Patulibacter</taxon>
    </lineage>
</organism>
<evidence type="ECO:0000313" key="5">
    <source>
        <dbReference type="Proteomes" id="UP000005143"/>
    </source>
</evidence>
<dbReference type="OrthoDB" id="9797538at2"/>
<dbReference type="PANTHER" id="PTHR44196">
    <property type="entry name" value="DEHYDROGENASE/REDUCTASE SDR FAMILY MEMBER 7B"/>
    <property type="match status" value="1"/>
</dbReference>
<evidence type="ECO:0000313" key="4">
    <source>
        <dbReference type="EMBL" id="EHN10034.1"/>
    </source>
</evidence>